<dbReference type="RefSeq" id="WP_222207235.1">
    <property type="nucleotide sequence ID" value="NZ_CAJZAH010000004.1"/>
</dbReference>
<proteinExistence type="inferred from homology"/>
<evidence type="ECO:0000256" key="1">
    <source>
        <dbReference type="ARBA" id="ARBA00005322"/>
    </source>
</evidence>
<evidence type="ECO:0000313" key="12">
    <source>
        <dbReference type="Proteomes" id="UP000721236"/>
    </source>
</evidence>
<evidence type="ECO:0000256" key="8">
    <source>
        <dbReference type="ARBA" id="ARBA00030117"/>
    </source>
</evidence>
<evidence type="ECO:0000256" key="7">
    <source>
        <dbReference type="ARBA" id="ARBA00024739"/>
    </source>
</evidence>
<dbReference type="SUPFAM" id="SSF101498">
    <property type="entry name" value="Anti-sigma factor FlgM"/>
    <property type="match status" value="1"/>
</dbReference>
<evidence type="ECO:0000256" key="5">
    <source>
        <dbReference type="ARBA" id="ARBA00023015"/>
    </source>
</evidence>
<gene>
    <name evidence="11" type="ORF">LMG21510_03823</name>
</gene>
<evidence type="ECO:0000313" key="11">
    <source>
        <dbReference type="EMBL" id="CAG9179573.1"/>
    </source>
</evidence>
<dbReference type="Pfam" id="PF04316">
    <property type="entry name" value="FlgM"/>
    <property type="match status" value="1"/>
</dbReference>
<evidence type="ECO:0000256" key="9">
    <source>
        <dbReference type="SAM" id="MobiDB-lite"/>
    </source>
</evidence>
<comment type="similarity">
    <text evidence="1">Belongs to the FlgM family.</text>
</comment>
<keyword evidence="12" id="KW-1185">Reference proteome</keyword>
<accession>A0ABM8XHT4</accession>
<dbReference type="NCBIfam" id="TIGR03824">
    <property type="entry name" value="FlgM_jcvi"/>
    <property type="match status" value="1"/>
</dbReference>
<comment type="caution">
    <text evidence="11">The sequence shown here is derived from an EMBL/GenBank/DDBJ whole genome shotgun (WGS) entry which is preliminary data.</text>
</comment>
<dbReference type="InterPro" id="IPR007412">
    <property type="entry name" value="FlgM"/>
</dbReference>
<keyword evidence="4" id="KW-1005">Bacterial flagellum biogenesis</keyword>
<evidence type="ECO:0000256" key="6">
    <source>
        <dbReference type="ARBA" id="ARBA00023163"/>
    </source>
</evidence>
<feature type="region of interest" description="Disordered" evidence="9">
    <location>
        <begin position="1"/>
        <end position="40"/>
    </location>
</feature>
<evidence type="ECO:0000259" key="10">
    <source>
        <dbReference type="Pfam" id="PF04316"/>
    </source>
</evidence>
<evidence type="ECO:0000256" key="2">
    <source>
        <dbReference type="ARBA" id="ARBA00017823"/>
    </source>
</evidence>
<organism evidence="11 12">
    <name type="scientific">Cupriavidus respiraculi</name>
    <dbReference type="NCBI Taxonomy" id="195930"/>
    <lineage>
        <taxon>Bacteria</taxon>
        <taxon>Pseudomonadati</taxon>
        <taxon>Pseudomonadota</taxon>
        <taxon>Betaproteobacteria</taxon>
        <taxon>Burkholderiales</taxon>
        <taxon>Burkholderiaceae</taxon>
        <taxon>Cupriavidus</taxon>
    </lineage>
</organism>
<dbReference type="EMBL" id="CAJZAH010000004">
    <property type="protein sequence ID" value="CAG9179573.1"/>
    <property type="molecule type" value="Genomic_DNA"/>
</dbReference>
<evidence type="ECO:0000256" key="3">
    <source>
        <dbReference type="ARBA" id="ARBA00022491"/>
    </source>
</evidence>
<keyword evidence="6" id="KW-0804">Transcription</keyword>
<keyword evidence="3" id="KW-0678">Repressor</keyword>
<name>A0ABM8XHT4_9BURK</name>
<protein>
    <recommendedName>
        <fullName evidence="2">Negative regulator of flagellin synthesis</fullName>
    </recommendedName>
    <alternativeName>
        <fullName evidence="8">Anti-sigma-28 factor</fullName>
    </alternativeName>
</protein>
<dbReference type="InterPro" id="IPR035890">
    <property type="entry name" value="Anti-sigma-28_factor_FlgM_sf"/>
</dbReference>
<keyword evidence="5" id="KW-0805">Transcription regulation</keyword>
<comment type="function">
    <text evidence="7">Responsible for the coupling of flagellin expression to flagellar assembly by preventing expression of the flagellin genes when a component of the middle class of proteins is defective. It negatively regulates flagellar genes by inhibiting the activity of FliA by directly binding to FliA.</text>
</comment>
<dbReference type="Proteomes" id="UP000721236">
    <property type="component" value="Unassembled WGS sequence"/>
</dbReference>
<reference evidence="11 12" key="1">
    <citation type="submission" date="2021-08" db="EMBL/GenBank/DDBJ databases">
        <authorList>
            <person name="Peeters C."/>
        </authorList>
    </citation>
    <scope>NUCLEOTIDE SEQUENCE [LARGE SCALE GENOMIC DNA]</scope>
    <source>
        <strain evidence="11 12">LMG 21510</strain>
    </source>
</reference>
<dbReference type="InterPro" id="IPR031316">
    <property type="entry name" value="FlgM_C"/>
</dbReference>
<sequence length="102" mass="10439">MKINNTTPPRTGDAAESPARNVSGAAVTAATPAPSDVRMSPLSAQVRDIGAGLVNDADGDIDQAKVEEIRQAIAEGRLTMDSSKIADGLLASLRELAQGGQP</sequence>
<feature type="domain" description="Anti-sigma-28 factor FlgM C-terminal" evidence="10">
    <location>
        <begin position="37"/>
        <end position="90"/>
    </location>
</feature>
<evidence type="ECO:0000256" key="4">
    <source>
        <dbReference type="ARBA" id="ARBA00022795"/>
    </source>
</evidence>